<comment type="catalytic activity">
    <reaction evidence="6 7">
        <text>2 R'C(R)SH + O2 = R'C(R)S-S(R)CR' + H2O2</text>
        <dbReference type="Rhea" id="RHEA:17357"/>
        <dbReference type="ChEBI" id="CHEBI:15379"/>
        <dbReference type="ChEBI" id="CHEBI:16240"/>
        <dbReference type="ChEBI" id="CHEBI:16520"/>
        <dbReference type="ChEBI" id="CHEBI:17412"/>
        <dbReference type="EC" id="1.8.3.2"/>
    </reaction>
</comment>
<evidence type="ECO:0000256" key="5">
    <source>
        <dbReference type="ARBA" id="ARBA00023157"/>
    </source>
</evidence>
<dbReference type="InterPro" id="IPR036774">
    <property type="entry name" value="ERV/ALR_sulphydryl_oxid_sf"/>
</dbReference>
<evidence type="ECO:0000256" key="4">
    <source>
        <dbReference type="ARBA" id="ARBA00023002"/>
    </source>
</evidence>
<proteinExistence type="predicted"/>
<dbReference type="PANTHER" id="PTHR12645">
    <property type="entry name" value="ALR/ERV"/>
    <property type="match status" value="1"/>
</dbReference>
<dbReference type="PANTHER" id="PTHR12645:SF0">
    <property type="entry name" value="FAD-LINKED SULFHYDRYL OXIDASE ALR"/>
    <property type="match status" value="1"/>
</dbReference>
<dbReference type="SUPFAM" id="SSF69000">
    <property type="entry name" value="FAD-dependent thiol oxidase"/>
    <property type="match status" value="1"/>
</dbReference>
<dbReference type="Pfam" id="PF04777">
    <property type="entry name" value="Evr1_Alr"/>
    <property type="match status" value="1"/>
</dbReference>
<dbReference type="InterPro" id="IPR039799">
    <property type="entry name" value="ALR/ERV"/>
</dbReference>
<dbReference type="InterPro" id="IPR017905">
    <property type="entry name" value="ERV/ALR_sulphydryl_oxidase"/>
</dbReference>
<name>A0A1V0SEA9_9VIRU</name>
<evidence type="ECO:0000256" key="6">
    <source>
        <dbReference type="ARBA" id="ARBA00048864"/>
    </source>
</evidence>
<evidence type="ECO:0000256" key="2">
    <source>
        <dbReference type="ARBA" id="ARBA00022630"/>
    </source>
</evidence>
<reference evidence="9" key="1">
    <citation type="journal article" date="2017" name="Science">
        <title>Giant viruses with an expanded complement of translation system components.</title>
        <authorList>
            <person name="Schulz F."/>
            <person name="Yutin N."/>
            <person name="Ivanova N.N."/>
            <person name="Ortega D.R."/>
            <person name="Lee T.K."/>
            <person name="Vierheilig J."/>
            <person name="Daims H."/>
            <person name="Horn M."/>
            <person name="Wagner M."/>
            <person name="Jensen G.J."/>
            <person name="Kyrpides N.C."/>
            <person name="Koonin E.V."/>
            <person name="Woyke T."/>
        </authorList>
    </citation>
    <scope>NUCLEOTIDE SEQUENCE</scope>
    <source>
        <strain evidence="9">ILV1</strain>
    </source>
</reference>
<gene>
    <name evidence="9" type="ORF">Indivirus_6_20</name>
</gene>
<evidence type="ECO:0000256" key="3">
    <source>
        <dbReference type="ARBA" id="ARBA00022827"/>
    </source>
</evidence>
<keyword evidence="5" id="KW-1015">Disulfide bond</keyword>
<evidence type="ECO:0000259" key="8">
    <source>
        <dbReference type="PROSITE" id="PS51324"/>
    </source>
</evidence>
<keyword evidence="3 7" id="KW-0274">FAD</keyword>
<dbReference type="GO" id="GO:0016971">
    <property type="term" value="F:flavin-dependent sulfhydryl oxidase activity"/>
    <property type="evidence" value="ECO:0007669"/>
    <property type="project" value="InterPro"/>
</dbReference>
<accession>A0A1V0SEA9</accession>
<keyword evidence="4 7" id="KW-0560">Oxidoreductase</keyword>
<feature type="domain" description="ERV/ALR sulfhydryl oxidase" evidence="8">
    <location>
        <begin position="1"/>
        <end position="106"/>
    </location>
</feature>
<evidence type="ECO:0000313" key="9">
    <source>
        <dbReference type="EMBL" id="ARF09954.1"/>
    </source>
</evidence>
<evidence type="ECO:0000256" key="7">
    <source>
        <dbReference type="RuleBase" id="RU371123"/>
    </source>
</evidence>
<evidence type="ECO:0000256" key="1">
    <source>
        <dbReference type="ARBA" id="ARBA00001974"/>
    </source>
</evidence>
<dbReference type="EMBL" id="KY684090">
    <property type="protein sequence ID" value="ARF09954.1"/>
    <property type="molecule type" value="Genomic_DNA"/>
</dbReference>
<sequence>MDSDIWGPYFWFMIHSTSFEYPIKPTKNDKKQYKKFYESFKYVLPCEVCRNNYSEHLKETPIDDEVLKSRKNLFIWTVKIHNKVNILNGKKIIDPIYVLKKFEKIYRTTIKL</sequence>
<dbReference type="GO" id="GO:0050660">
    <property type="term" value="F:flavin adenine dinucleotide binding"/>
    <property type="evidence" value="ECO:0007669"/>
    <property type="project" value="TreeGrafter"/>
</dbReference>
<dbReference type="PROSITE" id="PS51324">
    <property type="entry name" value="ERV_ALR"/>
    <property type="match status" value="1"/>
</dbReference>
<protein>
    <recommendedName>
        <fullName evidence="7">Sulfhydryl oxidase</fullName>
        <ecNumber evidence="7">1.8.3.2</ecNumber>
    </recommendedName>
</protein>
<organism evidence="9">
    <name type="scientific">Indivirus ILV1</name>
    <dbReference type="NCBI Taxonomy" id="1977633"/>
    <lineage>
        <taxon>Viruses</taxon>
        <taxon>Varidnaviria</taxon>
        <taxon>Bamfordvirae</taxon>
        <taxon>Nucleocytoviricota</taxon>
        <taxon>Megaviricetes</taxon>
        <taxon>Imitervirales</taxon>
        <taxon>Mimiviridae</taxon>
        <taxon>Klosneuvirinae</taxon>
        <taxon>Indivirus</taxon>
    </lineage>
</organism>
<dbReference type="EC" id="1.8.3.2" evidence="7"/>
<comment type="cofactor">
    <cofactor evidence="1 7">
        <name>FAD</name>
        <dbReference type="ChEBI" id="CHEBI:57692"/>
    </cofactor>
</comment>
<keyword evidence="2 7" id="KW-0285">Flavoprotein</keyword>
<dbReference type="Gene3D" id="1.20.120.310">
    <property type="entry name" value="ERV/ALR sulfhydryl oxidase domain"/>
    <property type="match status" value="1"/>
</dbReference>